<feature type="domain" description="Leucine-binding protein" evidence="3">
    <location>
        <begin position="55"/>
        <end position="394"/>
    </location>
</feature>
<sequence length="400" mass="43861">MSKLQMKVLIGLLLALSMTSFELYSQIKNGYEIKKRVEAEEGSAKPSDKKEGDKIELGIILTLSGVTSAKDNGALLGAELAVEKLNSEGGALGKDFSIVTFDNRGTQLGSRDAAKKAVERKVAGVIGPERSSYALSAAPVLQENKIPTITHLATHKDVTRIGDYIFRACYTDEYQGAELAKHAIDTMGTSKAVVLRMVDEDYSLELSRYFKDNYEALGGEVVWVGDYKSKDIEYSDIVLKAKEAKPDLIFIAGYTKDVGLIVRKARDLELDARFLSGDGIESTAYNFGGPAVNGLRSATHWHEDVDSKESREFKAKYVQEFKKSAVDGESVALSYDATMIIGEAIRRSKSLDGEAVKREISSTDNFKGVTGVYSFNQNGDPLGKKMIITEFKNGKREVVK</sequence>
<dbReference type="Gene3D" id="3.40.50.2300">
    <property type="match status" value="2"/>
</dbReference>
<dbReference type="SUPFAM" id="SSF53822">
    <property type="entry name" value="Periplasmic binding protein-like I"/>
    <property type="match status" value="1"/>
</dbReference>
<evidence type="ECO:0000259" key="3">
    <source>
        <dbReference type="Pfam" id="PF13458"/>
    </source>
</evidence>
<proteinExistence type="inferred from homology"/>
<organism evidence="4 5">
    <name type="scientific">Andreesenia angusta</name>
    <dbReference type="NCBI Taxonomy" id="39480"/>
    <lineage>
        <taxon>Bacteria</taxon>
        <taxon>Bacillati</taxon>
        <taxon>Bacillota</taxon>
        <taxon>Tissierellia</taxon>
        <taxon>Tissierellales</taxon>
        <taxon>Gottschalkiaceae</taxon>
        <taxon>Andreesenia</taxon>
    </lineage>
</organism>
<dbReference type="InterPro" id="IPR028081">
    <property type="entry name" value="Leu-bd"/>
</dbReference>
<protein>
    <recommendedName>
        <fullName evidence="3">Leucine-binding protein domain-containing protein</fullName>
    </recommendedName>
</protein>
<dbReference type="PANTHER" id="PTHR30483">
    <property type="entry name" value="LEUCINE-SPECIFIC-BINDING PROTEIN"/>
    <property type="match status" value="1"/>
</dbReference>
<dbReference type="EMBL" id="MKIE01000015">
    <property type="protein sequence ID" value="OHW61352.1"/>
    <property type="molecule type" value="Genomic_DNA"/>
</dbReference>
<dbReference type="CDD" id="cd06347">
    <property type="entry name" value="PBP1_ABC_LivK_ligand_binding-like"/>
    <property type="match status" value="1"/>
</dbReference>
<keyword evidence="2" id="KW-0732">Signal</keyword>
<dbReference type="InterPro" id="IPR028082">
    <property type="entry name" value="Peripla_BP_I"/>
</dbReference>
<dbReference type="Pfam" id="PF13458">
    <property type="entry name" value="Peripla_BP_6"/>
    <property type="match status" value="1"/>
</dbReference>
<evidence type="ECO:0000256" key="1">
    <source>
        <dbReference type="ARBA" id="ARBA00010062"/>
    </source>
</evidence>
<dbReference type="RefSeq" id="WP_071064569.1">
    <property type="nucleotide sequence ID" value="NZ_MKIE01000015.1"/>
</dbReference>
<evidence type="ECO:0000313" key="4">
    <source>
        <dbReference type="EMBL" id="OHW61352.1"/>
    </source>
</evidence>
<dbReference type="Proteomes" id="UP000180254">
    <property type="component" value="Unassembled WGS sequence"/>
</dbReference>
<accession>A0A1S1V425</accession>
<comment type="caution">
    <text evidence="4">The sequence shown here is derived from an EMBL/GenBank/DDBJ whole genome shotgun (WGS) entry which is preliminary data.</text>
</comment>
<reference evidence="4 5" key="1">
    <citation type="submission" date="2016-09" db="EMBL/GenBank/DDBJ databases">
        <title>Genome sequence of Eubacterium angustum.</title>
        <authorList>
            <person name="Poehlein A."/>
            <person name="Daniel R."/>
        </authorList>
    </citation>
    <scope>NUCLEOTIDE SEQUENCE [LARGE SCALE GENOMIC DNA]</scope>
    <source>
        <strain evidence="4 5">DSM 1989</strain>
    </source>
</reference>
<name>A0A1S1V425_9FIRM</name>
<dbReference type="PANTHER" id="PTHR30483:SF6">
    <property type="entry name" value="PERIPLASMIC BINDING PROTEIN OF ABC TRANSPORTER FOR NATURAL AMINO ACIDS"/>
    <property type="match status" value="1"/>
</dbReference>
<evidence type="ECO:0000256" key="2">
    <source>
        <dbReference type="ARBA" id="ARBA00022729"/>
    </source>
</evidence>
<dbReference type="OrthoDB" id="9783240at2"/>
<dbReference type="InterPro" id="IPR051010">
    <property type="entry name" value="BCAA_transport"/>
</dbReference>
<keyword evidence="5" id="KW-1185">Reference proteome</keyword>
<comment type="similarity">
    <text evidence="1">Belongs to the leucine-binding protein family.</text>
</comment>
<gene>
    <name evidence="4" type="ORF">EUAN_22950</name>
</gene>
<dbReference type="STRING" id="39480.EUAN_22950"/>
<dbReference type="AlphaFoldDB" id="A0A1S1V425"/>
<evidence type="ECO:0000313" key="5">
    <source>
        <dbReference type="Proteomes" id="UP000180254"/>
    </source>
</evidence>